<dbReference type="AlphaFoldDB" id="Q89X41"/>
<dbReference type="GO" id="GO:0006614">
    <property type="term" value="P:SRP-dependent cotranslational protein targeting to membrane"/>
    <property type="evidence" value="ECO:0007669"/>
    <property type="project" value="InterPro"/>
</dbReference>
<evidence type="ECO:0000313" key="14">
    <source>
        <dbReference type="Proteomes" id="UP000002526"/>
    </source>
</evidence>
<keyword evidence="6 10" id="KW-0342">GTP-binding</keyword>
<evidence type="ECO:0000256" key="3">
    <source>
        <dbReference type="ARBA" id="ARBA00022741"/>
    </source>
</evidence>
<gene>
    <name evidence="10 13" type="primary">ffh</name>
</gene>
<proteinExistence type="inferred from homology"/>
<dbReference type="InterPro" id="IPR022941">
    <property type="entry name" value="SRP54"/>
</dbReference>
<feature type="binding site" evidence="10">
    <location>
        <begin position="222"/>
        <end position="229"/>
    </location>
    <ligand>
        <name>GTP</name>
        <dbReference type="ChEBI" id="CHEBI:37565"/>
    </ligand>
</feature>
<dbReference type="InterPro" id="IPR004125">
    <property type="entry name" value="Signal_recog_particle_SRP54_M"/>
</dbReference>
<evidence type="ECO:0000256" key="11">
    <source>
        <dbReference type="SAM" id="MobiDB-lite"/>
    </source>
</evidence>
<keyword evidence="4 10" id="KW-0378">Hydrolase</keyword>
<dbReference type="HAMAP" id="MF_00306">
    <property type="entry name" value="SRP54"/>
    <property type="match status" value="1"/>
</dbReference>
<dbReference type="Pfam" id="PF00448">
    <property type="entry name" value="SRP54"/>
    <property type="match status" value="1"/>
</dbReference>
<dbReference type="CDD" id="cd18539">
    <property type="entry name" value="SRP_G"/>
    <property type="match status" value="1"/>
</dbReference>
<dbReference type="eggNOG" id="COG0541">
    <property type="taxonomic scope" value="Bacteria"/>
</dbReference>
<dbReference type="GO" id="GO:0003924">
    <property type="term" value="F:GTPase activity"/>
    <property type="evidence" value="ECO:0007669"/>
    <property type="project" value="UniProtKB-UniRule"/>
</dbReference>
<dbReference type="EMBL" id="BA000040">
    <property type="protein sequence ID" value="BAC45746.1"/>
    <property type="molecule type" value="Genomic_DNA"/>
</dbReference>
<evidence type="ECO:0000256" key="6">
    <source>
        <dbReference type="ARBA" id="ARBA00023134"/>
    </source>
</evidence>
<comment type="function">
    <text evidence="10">Involved in targeting and insertion of nascent membrane proteins into the cytoplasmic membrane. Binds to the hydrophobic signal sequence of the ribosome-nascent chain (RNC) as it emerges from the ribosomes. The SRP-RNC complex is then targeted to the cytoplasmic membrane where it interacts with the SRP receptor FtsY. Interaction with FtsY leads to the transfer of the RNC complex to the Sec translocase for insertion into the membrane, the hydrolysis of GTP by both Ffh and FtsY, and the dissociation of the SRP-FtsY complex into the individual components.</text>
</comment>
<dbReference type="InterPro" id="IPR013822">
    <property type="entry name" value="Signal_recog_particl_SRP54_hlx"/>
</dbReference>
<dbReference type="OrthoDB" id="9804720at2"/>
<dbReference type="InterPro" id="IPR003593">
    <property type="entry name" value="AAA+_ATPase"/>
</dbReference>
<dbReference type="SMART" id="SM00962">
    <property type="entry name" value="SRP54"/>
    <property type="match status" value="1"/>
</dbReference>
<evidence type="ECO:0000256" key="7">
    <source>
        <dbReference type="ARBA" id="ARBA00023135"/>
    </source>
</evidence>
<evidence type="ECO:0000256" key="2">
    <source>
        <dbReference type="ARBA" id="ARBA00005450"/>
    </source>
</evidence>
<dbReference type="PROSITE" id="PS00300">
    <property type="entry name" value="SRP54"/>
    <property type="match status" value="1"/>
</dbReference>
<feature type="compositionally biased region" description="Gly residues" evidence="11">
    <location>
        <begin position="621"/>
        <end position="630"/>
    </location>
</feature>
<protein>
    <recommendedName>
        <fullName evidence="10">Signal recognition particle protein</fullName>
        <ecNumber evidence="10">3.6.5.4</ecNumber>
    </recommendedName>
    <alternativeName>
        <fullName evidence="10">Fifty-four homolog</fullName>
    </alternativeName>
</protein>
<dbReference type="InParanoid" id="Q89X41"/>
<dbReference type="Gene3D" id="1.10.260.30">
    <property type="entry name" value="Signal recognition particle, SRP54 subunit, M-domain"/>
    <property type="match status" value="1"/>
</dbReference>
<dbReference type="GO" id="GO:0008312">
    <property type="term" value="F:7S RNA binding"/>
    <property type="evidence" value="ECO:0007669"/>
    <property type="project" value="InterPro"/>
</dbReference>
<dbReference type="NCBIfam" id="TIGR00959">
    <property type="entry name" value="ffh"/>
    <property type="match status" value="1"/>
</dbReference>
<dbReference type="InterPro" id="IPR004780">
    <property type="entry name" value="SRP"/>
</dbReference>
<evidence type="ECO:0000256" key="1">
    <source>
        <dbReference type="ARBA" id="ARBA00004515"/>
    </source>
</evidence>
<dbReference type="SUPFAM" id="SSF52540">
    <property type="entry name" value="P-loop containing nucleoside triphosphate hydrolases"/>
    <property type="match status" value="1"/>
</dbReference>
<keyword evidence="3 10" id="KW-0547">Nucleotide-binding</keyword>
<sequence>MGGAARKGTHRQKGHNFRALPYQGRSGALTFLDFWAGAAFNPATFSERLSFRPADWPWRPEVNARQRYAPSGAKVFGRSLPGFRPRTENWSSPAKAGHDRGECGNPAQAGQGTTALFDNLSERLGGILDRLTGRGALTEKDVDAAMREVRRALLEADVALEVVRSFTERVREQAIGATVVKSVTPGQMVVKIVHDELINTLGAEGQTIDINSVPPVPIMMVGLQGSGKTTTTAKLARRMVQRDRRKVLMASLDVYRPAAMEQLAVLGRDLDIPTLPIVAGQQPAQIAKRALEAGKLGGYDVVLLDTAGRTTLDEDMMAEAAAIKAAANPHEVLLVADSLTGQDAVNLARAFDERVGLTGIVLTRVDGDGRGGAALSMRAVTGKPIKLIGTGEKTDALEDFHPDRIAGRILGMGDVVSLVERAAANIDAEKAARTAERMRKGQFDLNDMREQLSQMANMGGISGLMGMMPGISKMKNQIAAAGIDDKILKRQVAIIDSMTRDERRHPDLLKASRKKRIAAGSGQSVEHVNKLLKMHRNMADVMKAMGSGKRGPLAGIAQAMGFGGGMKMPSPEEMKAMQEKMQSGGGQGLPNLPKDLPPGLRTGLPNLPGLTGLSGKPTLPGLGGFPGKKK</sequence>
<comment type="similarity">
    <text evidence="2 10">Belongs to the GTP-binding SRP family. SRP54 subfamily.</text>
</comment>
<evidence type="ECO:0000256" key="5">
    <source>
        <dbReference type="ARBA" id="ARBA00022884"/>
    </source>
</evidence>
<comment type="subunit">
    <text evidence="10">Part of the signal recognition particle protein translocation system, which is composed of SRP and FtsY. SRP is a ribonucleoprotein composed of Ffh and a 4.5S RNA molecule.</text>
</comment>
<dbReference type="SUPFAM" id="SSF47446">
    <property type="entry name" value="Signal peptide-binding domain"/>
    <property type="match status" value="1"/>
</dbReference>
<dbReference type="PATRIC" id="fig|224911.5.peg.491"/>
<feature type="region of interest" description="Disordered" evidence="11">
    <location>
        <begin position="578"/>
        <end position="630"/>
    </location>
</feature>
<dbReference type="KEGG" id="bja:blr0481"/>
<dbReference type="Pfam" id="PF02881">
    <property type="entry name" value="SRP54_N"/>
    <property type="match status" value="1"/>
</dbReference>
<keyword evidence="5 10" id="KW-0694">RNA-binding</keyword>
<feature type="region of interest" description="Disordered" evidence="11">
    <location>
        <begin position="80"/>
        <end position="111"/>
    </location>
</feature>
<dbReference type="InterPro" id="IPR000897">
    <property type="entry name" value="SRP54_GTPase_dom"/>
</dbReference>
<keyword evidence="10" id="KW-0963">Cytoplasm</keyword>
<organism evidence="13 14">
    <name type="scientific">Bradyrhizobium diazoefficiens (strain JCM 10833 / BCRC 13528 / IAM 13628 / NBRC 14792 / USDA 110)</name>
    <dbReference type="NCBI Taxonomy" id="224911"/>
    <lineage>
        <taxon>Bacteria</taxon>
        <taxon>Pseudomonadati</taxon>
        <taxon>Pseudomonadota</taxon>
        <taxon>Alphaproteobacteria</taxon>
        <taxon>Hyphomicrobiales</taxon>
        <taxon>Nitrobacteraceae</taxon>
        <taxon>Bradyrhizobium</taxon>
    </lineage>
</organism>
<dbReference type="SMART" id="SM00382">
    <property type="entry name" value="AAA"/>
    <property type="match status" value="1"/>
</dbReference>
<keyword evidence="14" id="KW-1185">Reference proteome</keyword>
<feature type="compositionally biased region" description="Low complexity" evidence="11">
    <location>
        <begin position="597"/>
        <end position="620"/>
    </location>
</feature>
<dbReference type="Gene3D" id="3.40.50.300">
    <property type="entry name" value="P-loop containing nucleotide triphosphate hydrolases"/>
    <property type="match status" value="1"/>
</dbReference>
<dbReference type="PANTHER" id="PTHR11564:SF5">
    <property type="entry name" value="SIGNAL RECOGNITION PARTICLE SUBUNIT SRP54"/>
    <property type="match status" value="1"/>
</dbReference>
<dbReference type="STRING" id="224911.AAV28_41660"/>
<dbReference type="FunCoup" id="Q89X41">
    <property type="interactions" value="722"/>
</dbReference>
<dbReference type="Pfam" id="PF02978">
    <property type="entry name" value="SRP_SPB"/>
    <property type="match status" value="1"/>
</dbReference>
<dbReference type="EC" id="3.6.5.4" evidence="10"/>
<dbReference type="GO" id="GO:0005525">
    <property type="term" value="F:GTP binding"/>
    <property type="evidence" value="ECO:0007669"/>
    <property type="project" value="UniProtKB-UniRule"/>
</dbReference>
<evidence type="ECO:0000256" key="8">
    <source>
        <dbReference type="ARBA" id="ARBA00023274"/>
    </source>
</evidence>
<name>Q89X41_BRADU</name>
<evidence type="ECO:0000256" key="10">
    <source>
        <dbReference type="HAMAP-Rule" id="MF_00306"/>
    </source>
</evidence>
<keyword evidence="7 10" id="KW-0733">Signal recognition particle</keyword>
<dbReference type="InterPro" id="IPR027417">
    <property type="entry name" value="P-loop_NTPase"/>
</dbReference>
<dbReference type="InterPro" id="IPR042101">
    <property type="entry name" value="SRP54_N_sf"/>
</dbReference>
<comment type="subcellular location">
    <subcellularLocation>
        <location evidence="1">Cell inner membrane</location>
        <topology evidence="1">Peripheral membrane protein</topology>
        <orientation evidence="1">Cytoplasmic side</orientation>
    </subcellularLocation>
    <subcellularLocation>
        <location evidence="10">Cytoplasm</location>
    </subcellularLocation>
    <text evidence="10">The SRP-RNC complex is targeted to the cytoplasmic membrane.</text>
</comment>
<evidence type="ECO:0000256" key="4">
    <source>
        <dbReference type="ARBA" id="ARBA00022801"/>
    </source>
</evidence>
<comment type="domain">
    <text evidence="10">Composed of three domains: the N-terminal N domain, which is responsible for interactions with the ribosome, the central G domain, which binds GTP, and the C-terminal M domain, which binds the RNA and the signal sequence of the RNC.</text>
</comment>
<dbReference type="PhylomeDB" id="Q89X41"/>
<feature type="region of interest" description="Disordered" evidence="11">
    <location>
        <begin position="505"/>
        <end position="524"/>
    </location>
</feature>
<reference evidence="14" key="1">
    <citation type="journal article" date="2002" name="DNA Res.">
        <title>Complete genomic sequence of nitrogen-fixing symbiotic bacterium Bradyrhizobium japonicum USDA110.</title>
        <authorList>
            <person name="Kaneko T."/>
            <person name="Nakamura Y."/>
            <person name="Sato S."/>
            <person name="Minamisawa K."/>
            <person name="Uchiumi T."/>
            <person name="Sasamoto S."/>
            <person name="Watanabe A."/>
            <person name="Idesawa K."/>
            <person name="Iriguchi M."/>
            <person name="Kawashima K."/>
            <person name="Kohara M."/>
            <person name="Matsumoto M."/>
            <person name="Shimpo S."/>
            <person name="Tsuruoka H."/>
            <person name="Wada T."/>
            <person name="Yamada M."/>
            <person name="Tabata S."/>
        </authorList>
    </citation>
    <scope>NUCLEOTIDE SEQUENCE [LARGE SCALE GENOMIC DNA]</scope>
    <source>
        <strain evidence="14">JCM 10833 / BCRC 13528 / IAM 13628 / NBRC 14792 / USDA 110</strain>
    </source>
</reference>
<accession>Q89X41</accession>
<dbReference type="PANTHER" id="PTHR11564">
    <property type="entry name" value="SIGNAL RECOGNITION PARTICLE 54K PROTEIN SRP54"/>
    <property type="match status" value="1"/>
</dbReference>
<feature type="binding site" evidence="10">
    <location>
        <begin position="305"/>
        <end position="309"/>
    </location>
    <ligand>
        <name>GTP</name>
        <dbReference type="ChEBI" id="CHEBI:37565"/>
    </ligand>
</feature>
<dbReference type="HOGENOM" id="CLU_009301_6_0_5"/>
<feature type="domain" description="SRP54-type proteins GTP-binding" evidence="12">
    <location>
        <begin position="384"/>
        <end position="397"/>
    </location>
</feature>
<evidence type="ECO:0000256" key="9">
    <source>
        <dbReference type="ARBA" id="ARBA00048027"/>
    </source>
</evidence>
<evidence type="ECO:0000313" key="13">
    <source>
        <dbReference type="EMBL" id="BAC45746.1"/>
    </source>
</evidence>
<dbReference type="EnsemblBacteria" id="BAC45746">
    <property type="protein sequence ID" value="BAC45746"/>
    <property type="gene ID" value="BAC45746"/>
</dbReference>
<dbReference type="InterPro" id="IPR036891">
    <property type="entry name" value="Signal_recog_part_SRP54_M_sf"/>
</dbReference>
<dbReference type="Proteomes" id="UP000002526">
    <property type="component" value="Chromosome"/>
</dbReference>
<keyword evidence="8 10" id="KW-0687">Ribonucleoprotein</keyword>
<dbReference type="Gene3D" id="1.20.120.140">
    <property type="entry name" value="Signal recognition particle SRP54, nucleotide-binding domain"/>
    <property type="match status" value="1"/>
</dbReference>
<evidence type="ECO:0000259" key="12">
    <source>
        <dbReference type="PROSITE" id="PS00300"/>
    </source>
</evidence>
<feature type="binding site" evidence="10">
    <location>
        <begin position="363"/>
        <end position="366"/>
    </location>
    <ligand>
        <name>GTP</name>
        <dbReference type="ChEBI" id="CHEBI:37565"/>
    </ligand>
</feature>
<dbReference type="GO" id="GO:0005886">
    <property type="term" value="C:plasma membrane"/>
    <property type="evidence" value="ECO:0007669"/>
    <property type="project" value="UniProtKB-SubCell"/>
</dbReference>
<dbReference type="GO" id="GO:0048500">
    <property type="term" value="C:signal recognition particle"/>
    <property type="evidence" value="ECO:0007669"/>
    <property type="project" value="UniProtKB-UniRule"/>
</dbReference>
<comment type="catalytic activity">
    <reaction evidence="9 10">
        <text>GTP + H2O = GDP + phosphate + H(+)</text>
        <dbReference type="Rhea" id="RHEA:19669"/>
        <dbReference type="ChEBI" id="CHEBI:15377"/>
        <dbReference type="ChEBI" id="CHEBI:15378"/>
        <dbReference type="ChEBI" id="CHEBI:37565"/>
        <dbReference type="ChEBI" id="CHEBI:43474"/>
        <dbReference type="ChEBI" id="CHEBI:58189"/>
        <dbReference type="EC" id="3.6.5.4"/>
    </reaction>
</comment>
<dbReference type="SMART" id="SM00963">
    <property type="entry name" value="SRP54_N"/>
    <property type="match status" value="1"/>
</dbReference>